<evidence type="ECO:0000313" key="3">
    <source>
        <dbReference type="Proteomes" id="UP000249402"/>
    </source>
</evidence>
<feature type="compositionally biased region" description="Polar residues" evidence="1">
    <location>
        <begin position="64"/>
        <end position="77"/>
    </location>
</feature>
<keyword evidence="3" id="KW-1185">Reference proteome</keyword>
<dbReference type="RefSeq" id="XP_025575761.1">
    <property type="nucleotide sequence ID" value="XM_025724622.1"/>
</dbReference>
<dbReference type="Proteomes" id="UP000249402">
    <property type="component" value="Unassembled WGS sequence"/>
</dbReference>
<dbReference type="STRING" id="1448316.A0A395H5D5"/>
<dbReference type="VEuPathDB" id="FungiDB:BO80DRAFT_58369"/>
<proteinExistence type="predicted"/>
<gene>
    <name evidence="2" type="ORF">BO80DRAFT_58369</name>
</gene>
<feature type="region of interest" description="Disordered" evidence="1">
    <location>
        <begin position="64"/>
        <end position="90"/>
    </location>
</feature>
<dbReference type="GeneID" id="37229487"/>
<name>A0A395H5D5_9EURO</name>
<evidence type="ECO:0000256" key="1">
    <source>
        <dbReference type="SAM" id="MobiDB-lite"/>
    </source>
</evidence>
<dbReference type="AlphaFoldDB" id="A0A395H5D5"/>
<reference evidence="2 3" key="1">
    <citation type="submission" date="2018-02" db="EMBL/GenBank/DDBJ databases">
        <title>The genomes of Aspergillus section Nigri reveals drivers in fungal speciation.</title>
        <authorList>
            <consortium name="DOE Joint Genome Institute"/>
            <person name="Vesth T.C."/>
            <person name="Nybo J."/>
            <person name="Theobald S."/>
            <person name="Brandl J."/>
            <person name="Frisvad J.C."/>
            <person name="Nielsen K.F."/>
            <person name="Lyhne E.K."/>
            <person name="Kogle M.E."/>
            <person name="Kuo A."/>
            <person name="Riley R."/>
            <person name="Clum A."/>
            <person name="Nolan M."/>
            <person name="Lipzen A."/>
            <person name="Salamov A."/>
            <person name="Henrissat B."/>
            <person name="Wiebenga A."/>
            <person name="De vries R.P."/>
            <person name="Grigoriev I.V."/>
            <person name="Mortensen U.H."/>
            <person name="Andersen M.R."/>
            <person name="Baker S.E."/>
        </authorList>
    </citation>
    <scope>NUCLEOTIDE SEQUENCE [LARGE SCALE GENOMIC DNA]</scope>
    <source>
        <strain evidence="2 3">CBS 121593</strain>
    </source>
</reference>
<evidence type="ECO:0000313" key="2">
    <source>
        <dbReference type="EMBL" id="RAL01434.1"/>
    </source>
</evidence>
<protein>
    <submittedName>
        <fullName evidence="2">Uncharacterized protein</fullName>
    </submittedName>
</protein>
<accession>A0A395H5D5</accession>
<organism evidence="2 3">
    <name type="scientific">Aspergillus ibericus CBS 121593</name>
    <dbReference type="NCBI Taxonomy" id="1448316"/>
    <lineage>
        <taxon>Eukaryota</taxon>
        <taxon>Fungi</taxon>
        <taxon>Dikarya</taxon>
        <taxon>Ascomycota</taxon>
        <taxon>Pezizomycotina</taxon>
        <taxon>Eurotiomycetes</taxon>
        <taxon>Eurotiomycetidae</taxon>
        <taxon>Eurotiales</taxon>
        <taxon>Aspergillaceae</taxon>
        <taxon>Aspergillus</taxon>
        <taxon>Aspergillus subgen. Circumdati</taxon>
    </lineage>
</organism>
<dbReference type="EMBL" id="KZ824435">
    <property type="protein sequence ID" value="RAL01434.1"/>
    <property type="molecule type" value="Genomic_DNA"/>
</dbReference>
<sequence length="209" mass="22675">MLMSLKRRGITQEASRIDAHHTAHQILSLFLFAVGLVSHRLEQYLPPLGNCYESPHAGIAHETSVQEAQNPGISQQSPTPPNPTCQPSDSMPLNFTEFNQSSSGDNIEAQAASLNRTDAGGEISTNANNGISHNTQNPFDMMTSACRMNDYSNPYDMMESTSMFSNPDVYMSSTALLSAIFGPNPYGTMTSTSKLGTAQISDPERSTIH</sequence>